<keyword evidence="6" id="KW-1185">Reference proteome</keyword>
<proteinExistence type="predicted"/>
<dbReference type="PANTHER" id="PTHR15398">
    <property type="entry name" value="BROMODOMAIN-CONTAINING PROTEIN 8"/>
    <property type="match status" value="1"/>
</dbReference>
<dbReference type="Gene3D" id="1.20.920.10">
    <property type="entry name" value="Bromodomain-like"/>
    <property type="match status" value="1"/>
</dbReference>
<feature type="region of interest" description="Disordered" evidence="3">
    <location>
        <begin position="759"/>
        <end position="805"/>
    </location>
</feature>
<feature type="compositionally biased region" description="Basic residues" evidence="3">
    <location>
        <begin position="791"/>
        <end position="805"/>
    </location>
</feature>
<comment type="caution">
    <text evidence="5">The sequence shown here is derived from an EMBL/GenBank/DDBJ whole genome shotgun (WGS) entry which is preliminary data.</text>
</comment>
<evidence type="ECO:0000313" key="5">
    <source>
        <dbReference type="EMBL" id="KAJ3207247.1"/>
    </source>
</evidence>
<dbReference type="AlphaFoldDB" id="A0AAD5TY54"/>
<name>A0AAD5TY54_9FUNG</name>
<feature type="region of interest" description="Disordered" evidence="3">
    <location>
        <begin position="571"/>
        <end position="590"/>
    </location>
</feature>
<protein>
    <recommendedName>
        <fullName evidence="4">Bromo domain-containing protein</fullName>
    </recommendedName>
</protein>
<feature type="compositionally biased region" description="Acidic residues" evidence="3">
    <location>
        <begin position="765"/>
        <end position="774"/>
    </location>
</feature>
<gene>
    <name evidence="5" type="ORF">HK099_000315</name>
</gene>
<dbReference type="Proteomes" id="UP001211065">
    <property type="component" value="Unassembled WGS sequence"/>
</dbReference>
<dbReference type="SUPFAM" id="SSF47370">
    <property type="entry name" value="Bromodomain"/>
    <property type="match status" value="1"/>
</dbReference>
<dbReference type="SMART" id="SM00297">
    <property type="entry name" value="BROMO"/>
    <property type="match status" value="1"/>
</dbReference>
<evidence type="ECO:0000256" key="3">
    <source>
        <dbReference type="SAM" id="MobiDB-lite"/>
    </source>
</evidence>
<reference evidence="5" key="1">
    <citation type="submission" date="2020-05" db="EMBL/GenBank/DDBJ databases">
        <title>Phylogenomic resolution of chytrid fungi.</title>
        <authorList>
            <person name="Stajich J.E."/>
            <person name="Amses K."/>
            <person name="Simmons R."/>
            <person name="Seto K."/>
            <person name="Myers J."/>
            <person name="Bonds A."/>
            <person name="Quandt C.A."/>
            <person name="Barry K."/>
            <person name="Liu P."/>
            <person name="Grigoriev I."/>
            <person name="Longcore J.E."/>
            <person name="James T.Y."/>
        </authorList>
    </citation>
    <scope>NUCLEOTIDE SEQUENCE</scope>
    <source>
        <strain evidence="5">JEL0476</strain>
    </source>
</reference>
<dbReference type="InterPro" id="IPR001487">
    <property type="entry name" value="Bromodomain"/>
</dbReference>
<evidence type="ECO:0000313" key="6">
    <source>
        <dbReference type="Proteomes" id="UP001211065"/>
    </source>
</evidence>
<dbReference type="PANTHER" id="PTHR15398:SF4">
    <property type="entry name" value="BROMODOMAIN-CONTAINING PROTEIN 8 ISOFORM X1"/>
    <property type="match status" value="1"/>
</dbReference>
<dbReference type="InterPro" id="IPR036427">
    <property type="entry name" value="Bromodomain-like_sf"/>
</dbReference>
<evidence type="ECO:0000256" key="2">
    <source>
        <dbReference type="PROSITE-ProRule" id="PRU00035"/>
    </source>
</evidence>
<feature type="region of interest" description="Disordered" evidence="3">
    <location>
        <begin position="454"/>
        <end position="563"/>
    </location>
</feature>
<dbReference type="Pfam" id="PF00439">
    <property type="entry name" value="Bromodomain"/>
    <property type="match status" value="1"/>
</dbReference>
<organism evidence="5 6">
    <name type="scientific">Clydaea vesicula</name>
    <dbReference type="NCBI Taxonomy" id="447962"/>
    <lineage>
        <taxon>Eukaryota</taxon>
        <taxon>Fungi</taxon>
        <taxon>Fungi incertae sedis</taxon>
        <taxon>Chytridiomycota</taxon>
        <taxon>Chytridiomycota incertae sedis</taxon>
        <taxon>Chytridiomycetes</taxon>
        <taxon>Lobulomycetales</taxon>
        <taxon>Lobulomycetaceae</taxon>
        <taxon>Clydaea</taxon>
    </lineage>
</organism>
<sequence length="805" mass="92251">MRKLSLDNQFNFVESLLTNGPDLDILQHLEWLKLKNPNINYSDKINTFISYRKSLKDQNLNSLLISLKKKKILKIRETLSKLQVAHTKLLVECDEIRRGEWDEKLDNQLEQEENDDFLEEDEIEEDLDDQEQLIDNGSPLNDTSADFENSVHKDLTDEIIPQEKRRNVDEITTMQQDSAADREEGDISVGLIFDASNSELIPESTELNRSDTTPAKTANEDKMDNLDHMDVDHVDETTSLKSSEENIYGTPIAEINEEDIKTVTQEKDEIMEISDDNSLVEEDKEVDHVQDQLDTIEELNSIITTPLKILDEAEFNDQENFSDNKRILESESVLNADDFIDEITVEAIPKAATVLNRNREDLVCVKQPLVVEDNNAEEKLISKNYDGNQSQNLKENEIEDDELIPMDVDTSQDNAEKKDAGIISINEEELQDSSTLVAVVVEEELVVQRASVNKVEPETENFTEKDLESFEEKEELNSSPSKLKKTKDEKGESEFNVNDEMEESDIDLKSEAELKEEKAKIEKKKKEEKAKKEFDKKFEKQSKERERKEEKTKKEAARKVEKLKKEKVKKKSSVVAKPGEDHYAGVNSTSTTNISDEELKAFKKTANMIFERIAEHRCSAVFANPVKQETDPEYFQLVKQPLCLNQIKAKINRGEIKTNQEFHTHILHVFTNAIMYNNKGSEIYNMAVEMKEFSELELRNLAIYSGEMKSLTNFLPATTGHVHALASSSLAEQGRRKSFTPIELSDTYLNLRGSDIVRSTSYDERSEEESELDDLNTLSNVATPTPVTTTKKNKNKRTSTNRRKR</sequence>
<feature type="domain" description="Bromo" evidence="4">
    <location>
        <begin position="614"/>
        <end position="684"/>
    </location>
</feature>
<dbReference type="EMBL" id="JADGJW010001069">
    <property type="protein sequence ID" value="KAJ3207247.1"/>
    <property type="molecule type" value="Genomic_DNA"/>
</dbReference>
<feature type="compositionally biased region" description="Basic and acidic residues" evidence="3">
    <location>
        <begin position="506"/>
        <end position="563"/>
    </location>
</feature>
<evidence type="ECO:0000256" key="1">
    <source>
        <dbReference type="ARBA" id="ARBA00023117"/>
    </source>
</evidence>
<keyword evidence="1 2" id="KW-0103">Bromodomain</keyword>
<accession>A0AAD5TY54</accession>
<evidence type="ECO:0000259" key="4">
    <source>
        <dbReference type="PROSITE" id="PS50014"/>
    </source>
</evidence>
<dbReference type="GO" id="GO:0035267">
    <property type="term" value="C:NuA4 histone acetyltransferase complex"/>
    <property type="evidence" value="ECO:0007669"/>
    <property type="project" value="TreeGrafter"/>
</dbReference>
<dbReference type="GO" id="GO:0006325">
    <property type="term" value="P:chromatin organization"/>
    <property type="evidence" value="ECO:0007669"/>
    <property type="project" value="UniProtKB-ARBA"/>
</dbReference>
<dbReference type="PROSITE" id="PS50014">
    <property type="entry name" value="BROMODOMAIN_2"/>
    <property type="match status" value="1"/>
</dbReference>